<dbReference type="EMBL" id="BMJO01000003">
    <property type="protein sequence ID" value="GGE50959.1"/>
    <property type="molecule type" value="Genomic_DNA"/>
</dbReference>
<dbReference type="SUPFAM" id="SSF49464">
    <property type="entry name" value="Carboxypeptidase regulatory domain-like"/>
    <property type="match status" value="1"/>
</dbReference>
<keyword evidence="3" id="KW-0121">Carboxypeptidase</keyword>
<organism evidence="3 4">
    <name type="scientific">Pedobacter psychrotolerans</name>
    <dbReference type="NCBI Taxonomy" id="1843235"/>
    <lineage>
        <taxon>Bacteria</taxon>
        <taxon>Pseudomonadati</taxon>
        <taxon>Bacteroidota</taxon>
        <taxon>Sphingobacteriia</taxon>
        <taxon>Sphingobacteriales</taxon>
        <taxon>Sphingobacteriaceae</taxon>
        <taxon>Pedobacter</taxon>
    </lineage>
</organism>
<dbReference type="Pfam" id="PF18939">
    <property type="entry name" value="DUF5686"/>
    <property type="match status" value="1"/>
</dbReference>
<reference evidence="3 4" key="3">
    <citation type="submission" date="2019-03" db="EMBL/GenBank/DDBJ databases">
        <title>Genomic Encyclopedia of Type Strains, Phase IV (KMG-IV): sequencing the most valuable type-strain genomes for metagenomic binning, comparative biology and taxonomic classification.</title>
        <authorList>
            <person name="Goeker M."/>
        </authorList>
    </citation>
    <scope>NUCLEOTIDE SEQUENCE [LARGE SCALE GENOMIC DNA]</scope>
    <source>
        <strain evidence="3 4">DSM 103236</strain>
    </source>
</reference>
<dbReference type="GO" id="GO:0004180">
    <property type="term" value="F:carboxypeptidase activity"/>
    <property type="evidence" value="ECO:0007669"/>
    <property type="project" value="UniProtKB-KW"/>
</dbReference>
<reference evidence="2" key="4">
    <citation type="submission" date="2024-05" db="EMBL/GenBank/DDBJ databases">
        <authorList>
            <person name="Sun Q."/>
            <person name="Zhou Y."/>
        </authorList>
    </citation>
    <scope>NUCLEOTIDE SEQUENCE</scope>
    <source>
        <strain evidence="2">CGMCC 1.15644</strain>
    </source>
</reference>
<evidence type="ECO:0000313" key="2">
    <source>
        <dbReference type="EMBL" id="GGE50959.1"/>
    </source>
</evidence>
<proteinExistence type="predicted"/>
<dbReference type="Proteomes" id="UP000622648">
    <property type="component" value="Unassembled WGS sequence"/>
</dbReference>
<feature type="signal peptide" evidence="1">
    <location>
        <begin position="1"/>
        <end position="20"/>
    </location>
</feature>
<dbReference type="Proteomes" id="UP000295684">
    <property type="component" value="Unassembled WGS sequence"/>
</dbReference>
<evidence type="ECO:0000256" key="1">
    <source>
        <dbReference type="SAM" id="SignalP"/>
    </source>
</evidence>
<dbReference type="InterPro" id="IPR043741">
    <property type="entry name" value="DUF5686"/>
</dbReference>
<keyword evidence="3" id="KW-0645">Protease</keyword>
<keyword evidence="5" id="KW-1185">Reference proteome</keyword>
<keyword evidence="3" id="KW-0378">Hydrolase</keyword>
<protein>
    <submittedName>
        <fullName evidence="3">Carboxypeptidase-like protein</fullName>
    </submittedName>
    <submittedName>
        <fullName evidence="2">Membrane protein</fullName>
    </submittedName>
</protein>
<name>A0A4R2HJZ0_9SPHI</name>
<gene>
    <name evidence="3" type="ORF">EV200_102105</name>
    <name evidence="2" type="ORF">GCM10011413_16610</name>
</gene>
<feature type="chain" id="PRO_5020803672" evidence="1">
    <location>
        <begin position="21"/>
        <end position="820"/>
    </location>
</feature>
<dbReference type="InterPro" id="IPR008969">
    <property type="entry name" value="CarboxyPept-like_regulatory"/>
</dbReference>
<dbReference type="EMBL" id="SLWO01000002">
    <property type="protein sequence ID" value="TCO28688.1"/>
    <property type="molecule type" value="Genomic_DNA"/>
</dbReference>
<dbReference type="OrthoDB" id="983143at2"/>
<comment type="caution">
    <text evidence="3">The sequence shown here is derived from an EMBL/GenBank/DDBJ whole genome shotgun (WGS) entry which is preliminary data.</text>
</comment>
<dbReference type="Gene3D" id="2.60.40.1120">
    <property type="entry name" value="Carboxypeptidase-like, regulatory domain"/>
    <property type="match status" value="1"/>
</dbReference>
<reference evidence="2" key="1">
    <citation type="journal article" date="2014" name="Int. J. Syst. Evol. Microbiol.">
        <title>Complete genome of a new Firmicutes species belonging to the dominant human colonic microbiota ('Ruminococcus bicirculans') reveals two chromosomes and a selective capacity to utilize plant glucans.</title>
        <authorList>
            <consortium name="NISC Comparative Sequencing Program"/>
            <person name="Wegmann U."/>
            <person name="Louis P."/>
            <person name="Goesmann A."/>
            <person name="Henrissat B."/>
            <person name="Duncan S.H."/>
            <person name="Flint H.J."/>
        </authorList>
    </citation>
    <scope>NUCLEOTIDE SEQUENCE</scope>
    <source>
        <strain evidence="2">CGMCC 1.15644</strain>
    </source>
</reference>
<reference evidence="5" key="2">
    <citation type="journal article" date="2019" name="Int. J. Syst. Evol. Microbiol.">
        <title>The Global Catalogue of Microorganisms (GCM) 10K type strain sequencing project: providing services to taxonomists for standard genome sequencing and annotation.</title>
        <authorList>
            <consortium name="The Broad Institute Genomics Platform"/>
            <consortium name="The Broad Institute Genome Sequencing Center for Infectious Disease"/>
            <person name="Wu L."/>
            <person name="Ma J."/>
        </authorList>
    </citation>
    <scope>NUCLEOTIDE SEQUENCE [LARGE SCALE GENOMIC DNA]</scope>
    <source>
        <strain evidence="5">CGMCC 1.15644</strain>
    </source>
</reference>
<accession>A0A4R2HJZ0</accession>
<sequence length="820" mass="94338">MKLFLKLFLVAFLGGFTAQAQQLLTLTGKITDGKGNPVPFVTIYVNTTTRGTSSNIEGNYKLNLPVGKIDLLFTAIGFEAKLLSINLFENKSLNIELVSKVFTLNDVEIGRNNEPENTADEIIRKTIENRKTYLDEVEGFTCDVYTKGMQKLLSSPKKFFGRDVAKILDLNDQGQGIIYLSETVSKLDFQKENKIKEMMVSSKVAGNDNGFSFNKASDLTVNFYKNVVLEDKLNVRGFISPIADNAFSYYRFKLLGTNQDQDGQTISKIEVKPKRINDPVFTGEIYIINGSWRLNSVNLFLTKKSGIEFIDTLNIKQQLVLINKVAVPSSVQFDLKGKVLGFKFSGYAVGVYKNYNVEPAFNKHFFSNELLRIVPSSNKKDSLYWAKSRPVPLTFEESENYIKKDSVSRLKSSKKYLDSVDRVKNKFNLKQILITPYVYYHSYNKKSITYVPLFKSVFYNTIEGVALRYAVSLRQGFDDGRYYSVRPEVRYGFGNHHFNGNIQAKYFYDPIKNGMISVGFGTEVANLNSLKQSSLFRNSINALVFGRNISKFYERRYLNIQASREFAPSFELKVTADYAEREALLNSSYHSFGKTNDFTANDPFNPTDNESLLFPKHTGFILSGTLAYTIAQKYITRPDGRFYVESKYPRLEVTYRKGIPNFFNSDVNYDFLSAEIFQKDMHFLLLGKSSLMIGAGKFLNAKQLYYPDWKHFRANRSLIFDADVRNFHFLDFYLFSTTKQYFEAHYQHNFGSFFISKIPLLRRLKIEEIIGGAYLTSPEKRNYSEFFFGFKRLNLRIDYGYAFDSNRRIEQGFKLSYGFN</sequence>
<evidence type="ECO:0000313" key="3">
    <source>
        <dbReference type="EMBL" id="TCO28688.1"/>
    </source>
</evidence>
<evidence type="ECO:0000313" key="5">
    <source>
        <dbReference type="Proteomes" id="UP000622648"/>
    </source>
</evidence>
<evidence type="ECO:0000313" key="4">
    <source>
        <dbReference type="Proteomes" id="UP000295684"/>
    </source>
</evidence>
<dbReference type="RefSeq" id="WP_132529623.1">
    <property type="nucleotide sequence ID" value="NZ_BMJO01000003.1"/>
</dbReference>
<dbReference type="Pfam" id="PF13715">
    <property type="entry name" value="CarbopepD_reg_2"/>
    <property type="match status" value="1"/>
</dbReference>
<keyword evidence="1" id="KW-0732">Signal</keyword>
<dbReference type="AlphaFoldDB" id="A0A4R2HJZ0"/>